<organism evidence="2 3">
    <name type="scientific">Paramecium pentaurelia</name>
    <dbReference type="NCBI Taxonomy" id="43138"/>
    <lineage>
        <taxon>Eukaryota</taxon>
        <taxon>Sar</taxon>
        <taxon>Alveolata</taxon>
        <taxon>Ciliophora</taxon>
        <taxon>Intramacronucleata</taxon>
        <taxon>Oligohymenophorea</taxon>
        <taxon>Peniculida</taxon>
        <taxon>Parameciidae</taxon>
        <taxon>Paramecium</taxon>
    </lineage>
</organism>
<dbReference type="EMBL" id="CAJJDO010000136">
    <property type="protein sequence ID" value="CAD8204281.1"/>
    <property type="molecule type" value="Genomic_DNA"/>
</dbReference>
<dbReference type="Proteomes" id="UP000689195">
    <property type="component" value="Unassembled WGS sequence"/>
</dbReference>
<protein>
    <submittedName>
        <fullName evidence="2">Uncharacterized protein</fullName>
    </submittedName>
</protein>
<feature type="compositionally biased region" description="Low complexity" evidence="1">
    <location>
        <begin position="286"/>
        <end position="325"/>
    </location>
</feature>
<reference evidence="2" key="1">
    <citation type="submission" date="2021-01" db="EMBL/GenBank/DDBJ databases">
        <authorList>
            <consortium name="Genoscope - CEA"/>
            <person name="William W."/>
        </authorList>
    </citation>
    <scope>NUCLEOTIDE SEQUENCE</scope>
</reference>
<comment type="caution">
    <text evidence="2">The sequence shown here is derived from an EMBL/GenBank/DDBJ whole genome shotgun (WGS) entry which is preliminary data.</text>
</comment>
<accession>A0A8S1XSP1</accession>
<feature type="region of interest" description="Disordered" evidence="1">
    <location>
        <begin position="283"/>
        <end position="326"/>
    </location>
</feature>
<gene>
    <name evidence="2" type="ORF">PPENT_87.1.T1360129</name>
</gene>
<dbReference type="AlphaFoldDB" id="A0A8S1XSP1"/>
<sequence length="562" mass="65962">MTEESNSIFSTIKYYKNKLKFPTFPKQSNEIQESKEQRDLLFCNSKQRKEESYRYLKEWADNRGEICEKNKAQIEQLSNFCEYQIKQSSEYLSIVYKFFNEKYFHEQQYGQFLLTKPQPALKQNQLSQQLYSEISQAISIFEAVNLKRCEKVSNFSHAISTLILKAEILSDLLDLEKRSNQLLSCINVQKKQLQKQHSLSIQKFKAITDLFPQKQSQRQRKPIFDNPIQNEQQNQNIELKQNQEITHQCEEPSTIKINDISEVLADDQIQINHLSEQSKENIFDKSQLSVQQQGSSSDAPQDQEQNNKKVQQKQFEQSQQRSQSQTLPFSKALVDNQVVKQQSTIDTYKLMMSYMATQSYTIKLINQLIEQVKQYWKHVLMMEQKRTKWAQDSCQIYKDGILDVYNVDVELPQFKLELKEYFNLINIYPGSNSFQNEKDLDEFCKSLMIKELGCQAARLLLIKEFKVNVIDKNSELPSILVLTIDKFVGCWLKYDDSIDAIDTPIFHYPIIEISIQKIGELILDIIPSKNILFMNINNGKQKSKIKFACIDDMEEFITIIKN</sequence>
<keyword evidence="3" id="KW-1185">Reference proteome</keyword>
<evidence type="ECO:0000313" key="3">
    <source>
        <dbReference type="Proteomes" id="UP000689195"/>
    </source>
</evidence>
<evidence type="ECO:0000313" key="2">
    <source>
        <dbReference type="EMBL" id="CAD8204281.1"/>
    </source>
</evidence>
<dbReference type="OrthoDB" id="301195at2759"/>
<name>A0A8S1XSP1_9CILI</name>
<proteinExistence type="predicted"/>
<evidence type="ECO:0000256" key="1">
    <source>
        <dbReference type="SAM" id="MobiDB-lite"/>
    </source>
</evidence>